<proteinExistence type="predicted"/>
<dbReference type="InterPro" id="IPR029063">
    <property type="entry name" value="SAM-dependent_MTases_sf"/>
</dbReference>
<gene>
    <name evidence="2" type="ORF">GCM10011609_76270</name>
</gene>
<organism evidence="2 3">
    <name type="scientific">Lentzea pudingi</name>
    <dbReference type="NCBI Taxonomy" id="1789439"/>
    <lineage>
        <taxon>Bacteria</taxon>
        <taxon>Bacillati</taxon>
        <taxon>Actinomycetota</taxon>
        <taxon>Actinomycetes</taxon>
        <taxon>Pseudonocardiales</taxon>
        <taxon>Pseudonocardiaceae</taxon>
        <taxon>Lentzea</taxon>
    </lineage>
</organism>
<keyword evidence="3" id="KW-1185">Reference proteome</keyword>
<feature type="domain" description="Methyltransferase" evidence="1">
    <location>
        <begin position="2"/>
        <end position="98"/>
    </location>
</feature>
<dbReference type="Proteomes" id="UP000597656">
    <property type="component" value="Unassembled WGS sequence"/>
</dbReference>
<dbReference type="EMBL" id="BMNC01000019">
    <property type="protein sequence ID" value="GGN23443.1"/>
    <property type="molecule type" value="Genomic_DNA"/>
</dbReference>
<evidence type="ECO:0000313" key="3">
    <source>
        <dbReference type="Proteomes" id="UP000597656"/>
    </source>
</evidence>
<dbReference type="Pfam" id="PF13649">
    <property type="entry name" value="Methyltransf_25"/>
    <property type="match status" value="1"/>
</dbReference>
<dbReference type="Gene3D" id="3.40.50.150">
    <property type="entry name" value="Vaccinia Virus protein VP39"/>
    <property type="match status" value="1"/>
</dbReference>
<dbReference type="CDD" id="cd02440">
    <property type="entry name" value="AdoMet_MTases"/>
    <property type="match status" value="1"/>
</dbReference>
<sequence length="159" mass="17186">MELGPGTGAVSAAIEERLQGRGRHIALESDPSMAHFLHRKNPRAKVHLADAVDLGSILARERLADVDAVVSGLPWALISADKQKRILGQIAHSLAPSGVFTTFAYVHGLGLTAARHFGQSLRSAFDEVLSTRTVWVNFPPAITYVCRRPRRAASIEISA</sequence>
<comment type="caution">
    <text evidence="2">The sequence shown here is derived from an EMBL/GenBank/DDBJ whole genome shotgun (WGS) entry which is preliminary data.</text>
</comment>
<evidence type="ECO:0000313" key="2">
    <source>
        <dbReference type="EMBL" id="GGN23443.1"/>
    </source>
</evidence>
<reference evidence="3" key="1">
    <citation type="journal article" date="2019" name="Int. J. Syst. Evol. Microbiol.">
        <title>The Global Catalogue of Microorganisms (GCM) 10K type strain sequencing project: providing services to taxonomists for standard genome sequencing and annotation.</title>
        <authorList>
            <consortium name="The Broad Institute Genomics Platform"/>
            <consortium name="The Broad Institute Genome Sequencing Center for Infectious Disease"/>
            <person name="Wu L."/>
            <person name="Ma J."/>
        </authorList>
    </citation>
    <scope>NUCLEOTIDE SEQUENCE [LARGE SCALE GENOMIC DNA]</scope>
    <source>
        <strain evidence="3">CGMCC 4.7319</strain>
    </source>
</reference>
<dbReference type="InterPro" id="IPR041698">
    <property type="entry name" value="Methyltransf_25"/>
</dbReference>
<name>A0ABQ2INM9_9PSEU</name>
<dbReference type="SUPFAM" id="SSF53335">
    <property type="entry name" value="S-adenosyl-L-methionine-dependent methyltransferases"/>
    <property type="match status" value="1"/>
</dbReference>
<protein>
    <recommendedName>
        <fullName evidence="1">Methyltransferase domain-containing protein</fullName>
    </recommendedName>
</protein>
<evidence type="ECO:0000259" key="1">
    <source>
        <dbReference type="Pfam" id="PF13649"/>
    </source>
</evidence>
<accession>A0ABQ2INM9</accession>